<reference evidence="5" key="2">
    <citation type="submission" date="2025-08" db="UniProtKB">
        <authorList>
            <consortium name="Ensembl"/>
        </authorList>
    </citation>
    <scope>IDENTIFICATION</scope>
</reference>
<dbReference type="SUPFAM" id="SSF51045">
    <property type="entry name" value="WW domain"/>
    <property type="match status" value="1"/>
</dbReference>
<accession>A0A670IAK6</accession>
<dbReference type="Gene3D" id="2.20.70.10">
    <property type="match status" value="1"/>
</dbReference>
<dbReference type="KEGG" id="pmua:114587188"/>
<dbReference type="GeneID" id="114587188"/>
<dbReference type="InterPro" id="IPR036020">
    <property type="entry name" value="WW_dom_sf"/>
</dbReference>
<dbReference type="OrthoDB" id="6022242at2759"/>
<evidence type="ECO:0000259" key="3">
    <source>
        <dbReference type="PROSITE" id="PS50020"/>
    </source>
</evidence>
<feature type="compositionally biased region" description="Low complexity" evidence="2">
    <location>
        <begin position="42"/>
        <end position="77"/>
    </location>
</feature>
<dbReference type="SMART" id="SM00228">
    <property type="entry name" value="PDZ"/>
    <property type="match status" value="1"/>
</dbReference>
<evidence type="ECO:0000313" key="5">
    <source>
        <dbReference type="Ensembl" id="ENSPMRP00000008920.1"/>
    </source>
</evidence>
<dbReference type="FunFam" id="2.20.70.10:FF:000034">
    <property type="entry name" value="syntaxin-binding protein 4 isoform X1"/>
    <property type="match status" value="1"/>
</dbReference>
<dbReference type="PANTHER" id="PTHR19964">
    <property type="entry name" value="MULTIPLE PDZ DOMAIN PROTEIN"/>
    <property type="match status" value="1"/>
</dbReference>
<dbReference type="Pfam" id="PF00595">
    <property type="entry name" value="PDZ"/>
    <property type="match status" value="1"/>
</dbReference>
<reference evidence="5" key="3">
    <citation type="submission" date="2025-09" db="UniProtKB">
        <authorList>
            <consortium name="Ensembl"/>
        </authorList>
    </citation>
    <scope>IDENTIFICATION</scope>
</reference>
<feature type="domain" description="PDZ" evidence="4">
    <location>
        <begin position="256"/>
        <end position="330"/>
    </location>
</feature>
<feature type="domain" description="WW" evidence="3">
    <location>
        <begin position="729"/>
        <end position="762"/>
    </location>
</feature>
<gene>
    <name evidence="5" type="primary">STXBP4</name>
</gene>
<dbReference type="InterPro" id="IPR001478">
    <property type="entry name" value="PDZ"/>
</dbReference>
<dbReference type="SUPFAM" id="SSF47473">
    <property type="entry name" value="EF-hand"/>
    <property type="match status" value="1"/>
</dbReference>
<sequence>MPATPTTPAARYVSTVLLRCLQSSCCRRRAPAKGSPPPPLARRPQQAAASPLPWRRSQARQGPHPRAAGAARQAQPRAQPPMPFLFRCPAPSCHVDALGIPPFADTTAAATSLRAREVGRLSRELGPQGGEPTAGRRARDTVAWNAASSSSACGNRLRRPRGVAPECNLKTLNLKCLCPRVEFLNLMEKFSLHSNTDSVRNSPTQLLAGKPADSLSLGSSSRSLSPQLLYPSDIIANHHGKPLTATSLQATPNDSVFQIITVSKGTGLGLNVVGGINRNEGPLVHILEVIPGGDCHKDGRLRAGDQLVSINKESLIGITYEEARSLINRTKLRSSSSWEITFIRREPLSSQAETVPPPSSLLTSDGYGLQLPPSSSPNESIDSKMSILNVTRAGFTRRKQSPAFSANNSTVDASAGAVGPTWSDDYGPQRRKISLNPTVRLQADKLEMALNYLGIQPTKEQQEILRQQLPKDPKGTVSFGDFVQVARNLFCLQLDGAGGAQGQAALNAHEIAQLLDSQFVSCDPLQREELEELKKERSEALQEICKLKEELAESERRRKQLAKELQTAKQEAKASVEEARGLRSRIHLAEAAQKQASGMELDYEEVIHLLEVEIADLRAQLSDHCGQNKDSIQDLRKRITVLDCQLRKSETAKKMFEVATEKLLQFVEVLPEVLLDTSTSLTNLSDSKATFSSKTLIARLGRNGRTLPASLAAEAKELTKSVRAILEAECLPYGWEEAYTADGIKYFINHVTQTTSWIHPVTHVLALPRSEENEEEEESFRELPDPKG</sequence>
<evidence type="ECO:0000259" key="4">
    <source>
        <dbReference type="PROSITE" id="PS50106"/>
    </source>
</evidence>
<dbReference type="InterPro" id="IPR011992">
    <property type="entry name" value="EF-hand-dom_pair"/>
</dbReference>
<dbReference type="Gene3D" id="2.30.42.10">
    <property type="match status" value="1"/>
</dbReference>
<keyword evidence="6" id="KW-1185">Reference proteome</keyword>
<dbReference type="RefSeq" id="XP_028567029.1">
    <property type="nucleotide sequence ID" value="XM_028711196.1"/>
</dbReference>
<dbReference type="PANTHER" id="PTHR19964:SF16">
    <property type="entry name" value="SYNTAXIN-BINDING PROTEIN 4"/>
    <property type="match status" value="1"/>
</dbReference>
<dbReference type="OMA" id="KXEAKAV"/>
<keyword evidence="1" id="KW-0175">Coiled coil</keyword>
<dbReference type="SUPFAM" id="SSF50156">
    <property type="entry name" value="PDZ domain-like"/>
    <property type="match status" value="1"/>
</dbReference>
<feature type="coiled-coil region" evidence="1">
    <location>
        <begin position="530"/>
        <end position="585"/>
    </location>
</feature>
<dbReference type="PROSITE" id="PS50020">
    <property type="entry name" value="WW_DOMAIN_2"/>
    <property type="match status" value="1"/>
</dbReference>
<feature type="region of interest" description="Disordered" evidence="2">
    <location>
        <begin position="28"/>
        <end position="79"/>
    </location>
</feature>
<dbReference type="CTD" id="252983"/>
<feature type="region of interest" description="Disordered" evidence="2">
    <location>
        <begin position="769"/>
        <end position="788"/>
    </location>
</feature>
<name>A0A670IAK6_PODMU</name>
<dbReference type="InterPro" id="IPR001202">
    <property type="entry name" value="WW_dom"/>
</dbReference>
<dbReference type="GO" id="GO:0019905">
    <property type="term" value="F:syntaxin binding"/>
    <property type="evidence" value="ECO:0007669"/>
    <property type="project" value="TreeGrafter"/>
</dbReference>
<dbReference type="Proteomes" id="UP000472272">
    <property type="component" value="Chromosome 2"/>
</dbReference>
<dbReference type="PROSITE" id="PS01159">
    <property type="entry name" value="WW_DOMAIN_1"/>
    <property type="match status" value="1"/>
</dbReference>
<dbReference type="GeneTree" id="ENSGT00390000002226"/>
<evidence type="ECO:0000256" key="2">
    <source>
        <dbReference type="SAM" id="MobiDB-lite"/>
    </source>
</evidence>
<dbReference type="InterPro" id="IPR051342">
    <property type="entry name" value="PDZ_scaffold"/>
</dbReference>
<dbReference type="CDD" id="cd00201">
    <property type="entry name" value="WW"/>
    <property type="match status" value="1"/>
</dbReference>
<dbReference type="Pfam" id="PF00397">
    <property type="entry name" value="WW"/>
    <property type="match status" value="1"/>
</dbReference>
<organism evidence="5 6">
    <name type="scientific">Podarcis muralis</name>
    <name type="common">Wall lizard</name>
    <name type="synonym">Lacerta muralis</name>
    <dbReference type="NCBI Taxonomy" id="64176"/>
    <lineage>
        <taxon>Eukaryota</taxon>
        <taxon>Metazoa</taxon>
        <taxon>Chordata</taxon>
        <taxon>Craniata</taxon>
        <taxon>Vertebrata</taxon>
        <taxon>Euteleostomi</taxon>
        <taxon>Lepidosauria</taxon>
        <taxon>Squamata</taxon>
        <taxon>Bifurcata</taxon>
        <taxon>Unidentata</taxon>
        <taxon>Episquamata</taxon>
        <taxon>Laterata</taxon>
        <taxon>Lacertibaenia</taxon>
        <taxon>Lacertidae</taxon>
        <taxon>Podarcis</taxon>
    </lineage>
</organism>
<dbReference type="PROSITE" id="PS50106">
    <property type="entry name" value="PDZ"/>
    <property type="match status" value="1"/>
</dbReference>
<dbReference type="GO" id="GO:0031410">
    <property type="term" value="C:cytoplasmic vesicle"/>
    <property type="evidence" value="ECO:0007669"/>
    <property type="project" value="TreeGrafter"/>
</dbReference>
<evidence type="ECO:0000313" key="6">
    <source>
        <dbReference type="Proteomes" id="UP000472272"/>
    </source>
</evidence>
<dbReference type="SMART" id="SM00456">
    <property type="entry name" value="WW"/>
    <property type="match status" value="1"/>
</dbReference>
<dbReference type="Ensembl" id="ENSPMRT00000009530.1">
    <property type="protein sequence ID" value="ENSPMRP00000008920.1"/>
    <property type="gene ID" value="ENSPMRG00000005991.1"/>
</dbReference>
<proteinExistence type="predicted"/>
<dbReference type="GO" id="GO:0061178">
    <property type="term" value="P:regulation of insulin secretion involved in cellular response to glucose stimulus"/>
    <property type="evidence" value="ECO:0007669"/>
    <property type="project" value="TreeGrafter"/>
</dbReference>
<dbReference type="CDD" id="cd06698">
    <property type="entry name" value="PDZ1_hSTXBP4-PDZ2_GgSTXBP4-like"/>
    <property type="match status" value="1"/>
</dbReference>
<dbReference type="AlphaFoldDB" id="A0A670IAK6"/>
<protein>
    <submittedName>
        <fullName evidence="5">Syntaxin binding protein 4</fullName>
    </submittedName>
</protein>
<dbReference type="InterPro" id="IPR036034">
    <property type="entry name" value="PDZ_sf"/>
</dbReference>
<reference evidence="5 6" key="1">
    <citation type="journal article" date="2019" name="Proc. Natl. Acad. Sci. U.S.A.">
        <title>Regulatory changes in pterin and carotenoid genes underlie balanced color polymorphisms in the wall lizard.</title>
        <authorList>
            <person name="Andrade P."/>
            <person name="Pinho C."/>
            <person name="Perez I de Lanuza G."/>
            <person name="Afonso S."/>
            <person name="Brejcha J."/>
            <person name="Rubin C.J."/>
            <person name="Wallerman O."/>
            <person name="Pereira P."/>
            <person name="Sabatino S.J."/>
            <person name="Bellati A."/>
            <person name="Pellitteri-Rosa D."/>
            <person name="Bosakova Z."/>
            <person name="Bunikis I."/>
            <person name="Carretero M.A."/>
            <person name="Feiner N."/>
            <person name="Marsik P."/>
            <person name="Pauperio F."/>
            <person name="Salvi D."/>
            <person name="Soler L."/>
            <person name="While G.M."/>
            <person name="Uller T."/>
            <person name="Font E."/>
            <person name="Andersson L."/>
            <person name="Carneiro M."/>
        </authorList>
    </citation>
    <scope>NUCLEOTIDE SEQUENCE</scope>
</reference>
<dbReference type="GO" id="GO:0008286">
    <property type="term" value="P:insulin receptor signaling pathway"/>
    <property type="evidence" value="ECO:0007669"/>
    <property type="project" value="TreeGrafter"/>
</dbReference>
<evidence type="ECO:0000256" key="1">
    <source>
        <dbReference type="SAM" id="Coils"/>
    </source>
</evidence>